<dbReference type="EMBL" id="CAJJDP010000010">
    <property type="protein sequence ID" value="CAD8139744.1"/>
    <property type="molecule type" value="Genomic_DNA"/>
</dbReference>
<reference evidence="1" key="1">
    <citation type="submission" date="2021-01" db="EMBL/GenBank/DDBJ databases">
        <authorList>
            <consortium name="Genoscope - CEA"/>
            <person name="William W."/>
        </authorList>
    </citation>
    <scope>NUCLEOTIDE SEQUENCE</scope>
</reference>
<name>A0A8S1SMK7_PAROT</name>
<evidence type="ECO:0000313" key="2">
    <source>
        <dbReference type="Proteomes" id="UP000683925"/>
    </source>
</evidence>
<accession>A0A8S1SMK7</accession>
<dbReference type="OrthoDB" id="309101at2759"/>
<proteinExistence type="predicted"/>
<organism evidence="1 2">
    <name type="scientific">Paramecium octaurelia</name>
    <dbReference type="NCBI Taxonomy" id="43137"/>
    <lineage>
        <taxon>Eukaryota</taxon>
        <taxon>Sar</taxon>
        <taxon>Alveolata</taxon>
        <taxon>Ciliophora</taxon>
        <taxon>Intramacronucleata</taxon>
        <taxon>Oligohymenophorea</taxon>
        <taxon>Peniculida</taxon>
        <taxon>Parameciidae</taxon>
        <taxon>Paramecium</taxon>
    </lineage>
</organism>
<dbReference type="Proteomes" id="UP000683925">
    <property type="component" value="Unassembled WGS sequence"/>
</dbReference>
<protein>
    <recommendedName>
        <fullName evidence="3">Ubiquitin-like domain-containing protein</fullName>
    </recommendedName>
</protein>
<dbReference type="OMA" id="DPQIPFN"/>
<evidence type="ECO:0008006" key="3">
    <source>
        <dbReference type="Google" id="ProtNLM"/>
    </source>
</evidence>
<dbReference type="AlphaFoldDB" id="A0A8S1SMK7"/>
<sequence length="106" mass="12099">MKSYVIDEGDMQAENQPGLITIVVKISGIVYSNVTSLKMDPQIPFNLFCNLIKETMFSSIDQKNADTNFEYFKQGEVILEREQRSLLDLGFKSRDVLEIKFKLKGG</sequence>
<evidence type="ECO:0000313" key="1">
    <source>
        <dbReference type="EMBL" id="CAD8139744.1"/>
    </source>
</evidence>
<comment type="caution">
    <text evidence="1">The sequence shown here is derived from an EMBL/GenBank/DDBJ whole genome shotgun (WGS) entry which is preliminary data.</text>
</comment>
<gene>
    <name evidence="1" type="ORF">POCTA_138.1.T0110047</name>
</gene>
<keyword evidence="2" id="KW-1185">Reference proteome</keyword>